<protein>
    <submittedName>
        <fullName evidence="2">Ethanolamine utilization protein EutA</fullName>
    </submittedName>
</protein>
<reference evidence="3" key="1">
    <citation type="submission" date="2015-04" db="EMBL/GenBank/DDBJ databases">
        <title>Genome sequence of Mycobacterium arupense GUC1.</title>
        <authorList>
            <person name="Greninger A.L."/>
            <person name="Cunningham G."/>
            <person name="Chiu C.Y."/>
            <person name="Miller S."/>
        </authorList>
    </citation>
    <scope>NUCLEOTIDE SEQUENCE [LARGE SCALE GENOMIC DNA]</scope>
    <source>
        <strain evidence="3">GUC1</strain>
    </source>
</reference>
<proteinExistence type="predicted"/>
<dbReference type="InterPro" id="IPR041657">
    <property type="entry name" value="HTH_17"/>
</dbReference>
<dbReference type="GO" id="GO:0003677">
    <property type="term" value="F:DNA binding"/>
    <property type="evidence" value="ECO:0007669"/>
    <property type="project" value="InterPro"/>
</dbReference>
<gene>
    <name evidence="2" type="ORF">WR43_16755</name>
</gene>
<evidence type="ECO:0000259" key="1">
    <source>
        <dbReference type="Pfam" id="PF12728"/>
    </source>
</evidence>
<comment type="caution">
    <text evidence="2">The sequence shown here is derived from an EMBL/GenBank/DDBJ whole genome shotgun (WGS) entry which is preliminary data.</text>
</comment>
<dbReference type="AlphaFoldDB" id="A0A0F5MV91"/>
<feature type="domain" description="Helix-turn-helix" evidence="1">
    <location>
        <begin position="19"/>
        <end position="64"/>
    </location>
</feature>
<accession>A0A0F5MV91</accession>
<dbReference type="Pfam" id="PF12728">
    <property type="entry name" value="HTH_17"/>
    <property type="match status" value="1"/>
</dbReference>
<evidence type="ECO:0000313" key="2">
    <source>
        <dbReference type="EMBL" id="KKB97957.1"/>
    </source>
</evidence>
<dbReference type="InterPro" id="IPR010093">
    <property type="entry name" value="SinI_DNA-bd"/>
</dbReference>
<dbReference type="Proteomes" id="UP000034416">
    <property type="component" value="Unassembled WGS sequence"/>
</dbReference>
<sequence>MPPEIQDQIDRLNSRLWPVEAVMERLSIGRSMVFELMASGQLRSCKVGRRRLVSESAINEYIARVDQTGGDAA</sequence>
<evidence type="ECO:0000313" key="3">
    <source>
        <dbReference type="Proteomes" id="UP000034416"/>
    </source>
</evidence>
<dbReference type="PATRIC" id="fig|342002.3.peg.3901"/>
<dbReference type="EMBL" id="LASW01000095">
    <property type="protein sequence ID" value="KKB97957.1"/>
    <property type="molecule type" value="Genomic_DNA"/>
</dbReference>
<dbReference type="STRING" id="342002.BST15_19195"/>
<dbReference type="NCBIfam" id="TIGR01764">
    <property type="entry name" value="excise"/>
    <property type="match status" value="1"/>
</dbReference>
<organism evidence="2 3">
    <name type="scientific">Mycolicibacter arupensis</name>
    <dbReference type="NCBI Taxonomy" id="342002"/>
    <lineage>
        <taxon>Bacteria</taxon>
        <taxon>Bacillati</taxon>
        <taxon>Actinomycetota</taxon>
        <taxon>Actinomycetes</taxon>
        <taxon>Mycobacteriales</taxon>
        <taxon>Mycobacteriaceae</taxon>
        <taxon>Mycolicibacter</taxon>
    </lineage>
</organism>
<name>A0A0F5MV91_9MYCO</name>